<gene>
    <name evidence="2" type="ORF">CEXT_413921</name>
</gene>
<proteinExistence type="predicted"/>
<evidence type="ECO:0000313" key="2">
    <source>
        <dbReference type="EMBL" id="GIY48696.1"/>
    </source>
</evidence>
<dbReference type="EMBL" id="BPLR01011742">
    <property type="protein sequence ID" value="GIY48696.1"/>
    <property type="molecule type" value="Genomic_DNA"/>
</dbReference>
<keyword evidence="3" id="KW-1185">Reference proteome</keyword>
<evidence type="ECO:0000256" key="1">
    <source>
        <dbReference type="SAM" id="MobiDB-lite"/>
    </source>
</evidence>
<evidence type="ECO:0000313" key="3">
    <source>
        <dbReference type="Proteomes" id="UP001054945"/>
    </source>
</evidence>
<dbReference type="AlphaFoldDB" id="A0AAV4TT71"/>
<name>A0AAV4TT71_CAEEX</name>
<feature type="region of interest" description="Disordered" evidence="1">
    <location>
        <begin position="1"/>
        <end position="65"/>
    </location>
</feature>
<dbReference type="Proteomes" id="UP001054945">
    <property type="component" value="Unassembled WGS sequence"/>
</dbReference>
<reference evidence="2 3" key="1">
    <citation type="submission" date="2021-06" db="EMBL/GenBank/DDBJ databases">
        <title>Caerostris extrusa draft genome.</title>
        <authorList>
            <person name="Kono N."/>
            <person name="Arakawa K."/>
        </authorList>
    </citation>
    <scope>NUCLEOTIDE SEQUENCE [LARGE SCALE GENOMIC DNA]</scope>
</reference>
<comment type="caution">
    <text evidence="2">The sequence shown here is derived from an EMBL/GenBank/DDBJ whole genome shotgun (WGS) entry which is preliminary data.</text>
</comment>
<accession>A0AAV4TT71</accession>
<protein>
    <submittedName>
        <fullName evidence="2">Uncharacterized protein</fullName>
    </submittedName>
</protein>
<sequence length="101" mass="11476">MTVRGAQSGRRRRNSVRAGVFGEKPRQLDQQAAVKGAHGLLRMQPTGEPTNLKGDHRLHPLPRSPRPLAALLGQVTTALFRNKPIFRMAYIARWTYRNLFF</sequence>
<organism evidence="2 3">
    <name type="scientific">Caerostris extrusa</name>
    <name type="common">Bark spider</name>
    <name type="synonym">Caerostris bankana</name>
    <dbReference type="NCBI Taxonomy" id="172846"/>
    <lineage>
        <taxon>Eukaryota</taxon>
        <taxon>Metazoa</taxon>
        <taxon>Ecdysozoa</taxon>
        <taxon>Arthropoda</taxon>
        <taxon>Chelicerata</taxon>
        <taxon>Arachnida</taxon>
        <taxon>Araneae</taxon>
        <taxon>Araneomorphae</taxon>
        <taxon>Entelegynae</taxon>
        <taxon>Araneoidea</taxon>
        <taxon>Araneidae</taxon>
        <taxon>Caerostris</taxon>
    </lineage>
</organism>